<proteinExistence type="predicted"/>
<feature type="transmembrane region" description="Helical" evidence="1">
    <location>
        <begin position="133"/>
        <end position="154"/>
    </location>
</feature>
<feature type="transmembrane region" description="Helical" evidence="1">
    <location>
        <begin position="39"/>
        <end position="56"/>
    </location>
</feature>
<evidence type="ECO:0000313" key="2">
    <source>
        <dbReference type="EMBL" id="KAL3313503.1"/>
    </source>
</evidence>
<evidence type="ECO:0000256" key="1">
    <source>
        <dbReference type="SAM" id="Phobius"/>
    </source>
</evidence>
<organism evidence="2 3">
    <name type="scientific">Cichlidogyrus casuarinus</name>
    <dbReference type="NCBI Taxonomy" id="1844966"/>
    <lineage>
        <taxon>Eukaryota</taxon>
        <taxon>Metazoa</taxon>
        <taxon>Spiralia</taxon>
        <taxon>Lophotrochozoa</taxon>
        <taxon>Platyhelminthes</taxon>
        <taxon>Monogenea</taxon>
        <taxon>Monopisthocotylea</taxon>
        <taxon>Dactylogyridea</taxon>
        <taxon>Ancyrocephalidae</taxon>
        <taxon>Cichlidogyrus</taxon>
    </lineage>
</organism>
<dbReference type="AlphaFoldDB" id="A0ABD2Q287"/>
<keyword evidence="1" id="KW-1133">Transmembrane helix</keyword>
<keyword evidence="1" id="KW-0812">Transmembrane</keyword>
<gene>
    <name evidence="2" type="ORF">Ciccas_007898</name>
</gene>
<sequence>MVFDLVIVLILLVIASTVVSLNLIFTPLSQSAVDVQLEVYIYGVAHILVGILLFVWKRIVEKWMMNYELQGYLFMFQRFELPTKFCGTLYQLSNLSLFLFFMHYFSCLLSWDFQQKNLDSFIQYQKFLSLLTPFRFISVVFYSIIALVVLYNLYQVHQFRKNSPQPDIFREFINYGSRTQPVMLFGGMQGESHIVRLEDLDPSQCEDDSFDKMRYIQLLKQMINREQWLCSRIELLESK</sequence>
<keyword evidence="1" id="KW-0472">Membrane</keyword>
<evidence type="ECO:0008006" key="4">
    <source>
        <dbReference type="Google" id="ProtNLM"/>
    </source>
</evidence>
<accession>A0ABD2Q287</accession>
<evidence type="ECO:0000313" key="3">
    <source>
        <dbReference type="Proteomes" id="UP001626550"/>
    </source>
</evidence>
<dbReference type="EMBL" id="JBJKFK010001289">
    <property type="protein sequence ID" value="KAL3313503.1"/>
    <property type="molecule type" value="Genomic_DNA"/>
</dbReference>
<feature type="transmembrane region" description="Helical" evidence="1">
    <location>
        <begin position="92"/>
        <end position="113"/>
    </location>
</feature>
<dbReference type="Proteomes" id="UP001626550">
    <property type="component" value="Unassembled WGS sequence"/>
</dbReference>
<comment type="caution">
    <text evidence="2">The sequence shown here is derived from an EMBL/GenBank/DDBJ whole genome shotgun (WGS) entry which is preliminary data.</text>
</comment>
<name>A0ABD2Q287_9PLAT</name>
<protein>
    <recommendedName>
        <fullName evidence="4">Transmembrane protein 192</fullName>
    </recommendedName>
</protein>
<keyword evidence="3" id="KW-1185">Reference proteome</keyword>
<reference evidence="2 3" key="1">
    <citation type="submission" date="2024-11" db="EMBL/GenBank/DDBJ databases">
        <title>Adaptive evolution of stress response genes in parasites aligns with host niche diversity.</title>
        <authorList>
            <person name="Hahn C."/>
            <person name="Resl P."/>
        </authorList>
    </citation>
    <scope>NUCLEOTIDE SEQUENCE [LARGE SCALE GENOMIC DNA]</scope>
    <source>
        <strain evidence="2">EGGRZ-B1_66</strain>
        <tissue evidence="2">Body</tissue>
    </source>
</reference>